<dbReference type="OrthoDB" id="4045431at2"/>
<evidence type="ECO:0000313" key="1">
    <source>
        <dbReference type="EMBL" id="AZQ36594.1"/>
    </source>
</evidence>
<dbReference type="RefSeq" id="WP_126394114.1">
    <property type="nucleotide sequence ID" value="NZ_CP034539.1"/>
</dbReference>
<dbReference type="EMBL" id="CP034539">
    <property type="protein sequence ID" value="AZQ36594.1"/>
    <property type="molecule type" value="Genomic_DNA"/>
</dbReference>
<sequence length="172" mass="19355">MRGAFENSARAVWMLGPKQRLVRVQRRRRLQAGEHKNSDRMNSLLQRQPRRPLDVRMQQLTDLVVKAGTDPADAKKALKPTTYSEIVREAGTLAPMGAAEAEIVWSSCSSLAHGDIYGTLSILERNMVVTQGRMNLAQVTSSPKVLFWATDRSVAMMQRGFDLFKERITCHS</sequence>
<name>A0A3S9MBL2_9ACTN</name>
<dbReference type="Proteomes" id="UP000280298">
    <property type="component" value="Chromosome"/>
</dbReference>
<accession>A0A3S9MBL2</accession>
<dbReference type="AlphaFoldDB" id="A0A3S9MBL2"/>
<proteinExistence type="predicted"/>
<reference evidence="1 2" key="1">
    <citation type="journal article" date="2019" name="Int. J. Syst. Evol. Microbiol.">
        <title>Streptomyces cyaneochromogenes sp. nov., a blue pigment-producing actinomycete from manganese-contaminated soil.</title>
        <authorList>
            <person name="Tang X."/>
            <person name="Zhao J."/>
            <person name="Li K."/>
            <person name="Chen Z."/>
            <person name="Sun Y."/>
            <person name="Gao J."/>
        </authorList>
    </citation>
    <scope>NUCLEOTIDE SEQUENCE [LARGE SCALE GENOMIC DNA]</scope>
    <source>
        <strain evidence="1 2">MK-45</strain>
    </source>
</reference>
<keyword evidence="2" id="KW-1185">Reference proteome</keyword>
<evidence type="ECO:0000313" key="2">
    <source>
        <dbReference type="Proteomes" id="UP000280298"/>
    </source>
</evidence>
<organism evidence="1 2">
    <name type="scientific">Streptomyces cyaneochromogenes</name>
    <dbReference type="NCBI Taxonomy" id="2496836"/>
    <lineage>
        <taxon>Bacteria</taxon>
        <taxon>Bacillati</taxon>
        <taxon>Actinomycetota</taxon>
        <taxon>Actinomycetes</taxon>
        <taxon>Kitasatosporales</taxon>
        <taxon>Streptomycetaceae</taxon>
        <taxon>Streptomyces</taxon>
    </lineage>
</organism>
<protein>
    <submittedName>
        <fullName evidence="1">Uncharacterized protein</fullName>
    </submittedName>
</protein>
<gene>
    <name evidence="1" type="ORF">EJ357_26745</name>
</gene>
<dbReference type="KEGG" id="scya:EJ357_26745"/>